<feature type="region of interest" description="Disordered" evidence="1">
    <location>
        <begin position="1"/>
        <end position="111"/>
    </location>
</feature>
<name>A0A084VL91_ANOSI</name>
<evidence type="ECO:0000256" key="1">
    <source>
        <dbReference type="SAM" id="MobiDB-lite"/>
    </source>
</evidence>
<evidence type="ECO:0000313" key="3">
    <source>
        <dbReference type="EnsemblMetazoa" id="ASIC006133-PA"/>
    </source>
</evidence>
<keyword evidence="4" id="KW-1185">Reference proteome</keyword>
<protein>
    <submittedName>
        <fullName evidence="2 3">Uncharacterized protein</fullName>
    </submittedName>
</protein>
<feature type="compositionally biased region" description="Basic and acidic residues" evidence="1">
    <location>
        <begin position="51"/>
        <end position="67"/>
    </location>
</feature>
<gene>
    <name evidence="2" type="ORF">ZHAS_00006133</name>
</gene>
<evidence type="ECO:0000313" key="4">
    <source>
        <dbReference type="Proteomes" id="UP000030765"/>
    </source>
</evidence>
<sequence>MDPGEGLTDAGQFRNRGETFPSPLRHAGFSAFGAAGPAFFSSRRGKSARGAARDDDRCGRKDKEKIRYPSARHAISGSPGRFVRGPDPDPAPSVARGREGERDGEGSCKPP</sequence>
<dbReference type="EMBL" id="KE524972">
    <property type="protein sequence ID" value="KFB38735.1"/>
    <property type="molecule type" value="Genomic_DNA"/>
</dbReference>
<feature type="compositionally biased region" description="Low complexity" evidence="1">
    <location>
        <begin position="27"/>
        <end position="42"/>
    </location>
</feature>
<dbReference type="AlphaFoldDB" id="A0A084VL91"/>
<dbReference type="EnsemblMetazoa" id="ASIC006133-RA">
    <property type="protein sequence ID" value="ASIC006133-PA"/>
    <property type="gene ID" value="ASIC006133"/>
</dbReference>
<evidence type="ECO:0000313" key="2">
    <source>
        <dbReference type="EMBL" id="KFB38735.1"/>
    </source>
</evidence>
<proteinExistence type="predicted"/>
<reference evidence="3" key="2">
    <citation type="submission" date="2020-05" db="UniProtKB">
        <authorList>
            <consortium name="EnsemblMetazoa"/>
        </authorList>
    </citation>
    <scope>IDENTIFICATION</scope>
</reference>
<organism evidence="2">
    <name type="scientific">Anopheles sinensis</name>
    <name type="common">Mosquito</name>
    <dbReference type="NCBI Taxonomy" id="74873"/>
    <lineage>
        <taxon>Eukaryota</taxon>
        <taxon>Metazoa</taxon>
        <taxon>Ecdysozoa</taxon>
        <taxon>Arthropoda</taxon>
        <taxon>Hexapoda</taxon>
        <taxon>Insecta</taxon>
        <taxon>Pterygota</taxon>
        <taxon>Neoptera</taxon>
        <taxon>Endopterygota</taxon>
        <taxon>Diptera</taxon>
        <taxon>Nematocera</taxon>
        <taxon>Culicoidea</taxon>
        <taxon>Culicidae</taxon>
        <taxon>Anophelinae</taxon>
        <taxon>Anopheles</taxon>
    </lineage>
</organism>
<dbReference type="Proteomes" id="UP000030765">
    <property type="component" value="Unassembled WGS sequence"/>
</dbReference>
<dbReference type="VEuPathDB" id="VectorBase:ASIC006133"/>
<accession>A0A084VL91</accession>
<reference evidence="2 4" key="1">
    <citation type="journal article" date="2014" name="BMC Genomics">
        <title>Genome sequence of Anopheles sinensis provides insight into genetics basis of mosquito competence for malaria parasites.</title>
        <authorList>
            <person name="Zhou D."/>
            <person name="Zhang D."/>
            <person name="Ding G."/>
            <person name="Shi L."/>
            <person name="Hou Q."/>
            <person name="Ye Y."/>
            <person name="Xu Y."/>
            <person name="Zhou H."/>
            <person name="Xiong C."/>
            <person name="Li S."/>
            <person name="Yu J."/>
            <person name="Hong S."/>
            <person name="Yu X."/>
            <person name="Zou P."/>
            <person name="Chen C."/>
            <person name="Chang X."/>
            <person name="Wang W."/>
            <person name="Lv Y."/>
            <person name="Sun Y."/>
            <person name="Ma L."/>
            <person name="Shen B."/>
            <person name="Zhu C."/>
        </authorList>
    </citation>
    <scope>NUCLEOTIDE SEQUENCE [LARGE SCALE GENOMIC DNA]</scope>
</reference>
<dbReference type="EMBL" id="ATLV01014430">
    <property type="status" value="NOT_ANNOTATED_CDS"/>
    <property type="molecule type" value="Genomic_DNA"/>
</dbReference>
<feature type="compositionally biased region" description="Basic and acidic residues" evidence="1">
    <location>
        <begin position="96"/>
        <end position="111"/>
    </location>
</feature>